<comment type="subcellular location">
    <subcellularLocation>
        <location evidence="1">Cell membrane</location>
        <topology evidence="1">Multi-pass membrane protein</topology>
    </subcellularLocation>
    <subcellularLocation>
        <location evidence="8">Membrane</location>
        <topology evidence="8">Multi-pass membrane protein</topology>
    </subcellularLocation>
</comment>
<evidence type="ECO:0000256" key="9">
    <source>
        <dbReference type="SAM" id="Phobius"/>
    </source>
</evidence>
<dbReference type="RefSeq" id="WP_344800136.1">
    <property type="nucleotide sequence ID" value="NZ_BAABBN010000012.1"/>
</dbReference>
<evidence type="ECO:0000256" key="4">
    <source>
        <dbReference type="ARBA" id="ARBA00022692"/>
    </source>
</evidence>
<evidence type="ECO:0000256" key="1">
    <source>
        <dbReference type="ARBA" id="ARBA00004651"/>
    </source>
</evidence>
<evidence type="ECO:0000256" key="7">
    <source>
        <dbReference type="ARBA" id="ARBA00023136"/>
    </source>
</evidence>
<feature type="transmembrane region" description="Helical" evidence="9">
    <location>
        <begin position="17"/>
        <end position="38"/>
    </location>
</feature>
<keyword evidence="4 9" id="KW-0812">Transmembrane</keyword>
<evidence type="ECO:0000256" key="8">
    <source>
        <dbReference type="RuleBase" id="RU004057"/>
    </source>
</evidence>
<feature type="transmembrane region" description="Helical" evidence="9">
    <location>
        <begin position="162"/>
        <end position="184"/>
    </location>
</feature>
<feature type="domain" description="MotA/TolQ/ExbB proton channel" evidence="10">
    <location>
        <begin position="76"/>
        <end position="197"/>
    </location>
</feature>
<reference evidence="12" key="1">
    <citation type="journal article" date="2019" name="Int. J. Syst. Evol. Microbiol.">
        <title>The Global Catalogue of Microorganisms (GCM) 10K type strain sequencing project: providing services to taxonomists for standard genome sequencing and annotation.</title>
        <authorList>
            <consortium name="The Broad Institute Genomics Platform"/>
            <consortium name="The Broad Institute Genome Sequencing Center for Infectious Disease"/>
            <person name="Wu L."/>
            <person name="Ma J."/>
        </authorList>
    </citation>
    <scope>NUCLEOTIDE SEQUENCE [LARGE SCALE GENOMIC DNA]</scope>
    <source>
        <strain evidence="12">JCM 17551</strain>
    </source>
</reference>
<dbReference type="InterPro" id="IPR002898">
    <property type="entry name" value="MotA_ExbB_proton_chnl"/>
</dbReference>
<dbReference type="Pfam" id="PF01618">
    <property type="entry name" value="MotA_ExbB"/>
    <property type="match status" value="1"/>
</dbReference>
<evidence type="ECO:0000259" key="10">
    <source>
        <dbReference type="Pfam" id="PF01618"/>
    </source>
</evidence>
<dbReference type="InterPro" id="IPR050790">
    <property type="entry name" value="ExbB/TolQ_transport"/>
</dbReference>
<keyword evidence="3" id="KW-1003">Cell membrane</keyword>
<feature type="transmembrane region" description="Helical" evidence="9">
    <location>
        <begin position="117"/>
        <end position="142"/>
    </location>
</feature>
<name>A0ABP7N5B8_9GAMM</name>
<keyword evidence="6 9" id="KW-1133">Transmembrane helix</keyword>
<evidence type="ECO:0000256" key="3">
    <source>
        <dbReference type="ARBA" id="ARBA00022475"/>
    </source>
</evidence>
<protein>
    <submittedName>
        <fullName evidence="11">MotA/TolQ/ExbB proton channel family protein</fullName>
    </submittedName>
</protein>
<evidence type="ECO:0000313" key="11">
    <source>
        <dbReference type="EMBL" id="GAA3937521.1"/>
    </source>
</evidence>
<dbReference type="PANTHER" id="PTHR30625:SF15">
    <property type="entry name" value="BIOPOLYMER TRANSPORT PROTEIN EXBB"/>
    <property type="match status" value="1"/>
</dbReference>
<dbReference type="EMBL" id="BAABBN010000012">
    <property type="protein sequence ID" value="GAA3937521.1"/>
    <property type="molecule type" value="Genomic_DNA"/>
</dbReference>
<keyword evidence="12" id="KW-1185">Reference proteome</keyword>
<proteinExistence type="inferred from homology"/>
<dbReference type="PANTHER" id="PTHR30625">
    <property type="entry name" value="PROTEIN TOLQ"/>
    <property type="match status" value="1"/>
</dbReference>
<comment type="similarity">
    <text evidence="8">Belongs to the exbB/tolQ family.</text>
</comment>
<dbReference type="Proteomes" id="UP001501565">
    <property type="component" value="Unassembled WGS sequence"/>
</dbReference>
<evidence type="ECO:0000256" key="2">
    <source>
        <dbReference type="ARBA" id="ARBA00022448"/>
    </source>
</evidence>
<gene>
    <name evidence="11" type="ORF">GCM10022277_37340</name>
</gene>
<evidence type="ECO:0000256" key="6">
    <source>
        <dbReference type="ARBA" id="ARBA00022989"/>
    </source>
</evidence>
<comment type="caution">
    <text evidence="11">The sequence shown here is derived from an EMBL/GenBank/DDBJ whole genome shotgun (WGS) entry which is preliminary data.</text>
</comment>
<accession>A0ABP7N5B8</accession>
<keyword evidence="5 8" id="KW-0653">Protein transport</keyword>
<evidence type="ECO:0000313" key="12">
    <source>
        <dbReference type="Proteomes" id="UP001501565"/>
    </source>
</evidence>
<keyword evidence="2 8" id="KW-0813">Transport</keyword>
<keyword evidence="7 9" id="KW-0472">Membrane</keyword>
<sequence>MDSFEVIVRFFQEGGSFMYPIALVAAIGLAIAIERFIYLSAARRSNRKIFETMMPLISKRDFKTAMKVGNDSSAAMGGLIAAGISRLAGGARRDDVEYAMEEGLMESLPRLEKRTPYLATMANVATLLGLLGTIIGLIAAFTAVANADPAEKATLLSQSISVAMNTTAFGLMTAIPLLICHALLQTKTNEIIDSFEMAGVKVLNTIFDRKPNQPTNNAAPTQGE</sequence>
<organism evidence="11 12">
    <name type="scientific">Litoribacillus peritrichatus</name>
    <dbReference type="NCBI Taxonomy" id="718191"/>
    <lineage>
        <taxon>Bacteria</taxon>
        <taxon>Pseudomonadati</taxon>
        <taxon>Pseudomonadota</taxon>
        <taxon>Gammaproteobacteria</taxon>
        <taxon>Oceanospirillales</taxon>
        <taxon>Oceanospirillaceae</taxon>
        <taxon>Litoribacillus</taxon>
    </lineage>
</organism>
<evidence type="ECO:0000256" key="5">
    <source>
        <dbReference type="ARBA" id="ARBA00022927"/>
    </source>
</evidence>